<dbReference type="InterPro" id="IPR036322">
    <property type="entry name" value="WD40_repeat_dom_sf"/>
</dbReference>
<sequence>MVDKVLRATLRAHSSPITCIVPFYIPSTLTYTFSEDETRDYPLLNPSLMTADESGLVIWWNILTRRPLGLWKAHSGSILTIEQLGIDWESNGSHDFSIPKITESYGQLLTHSKDGSIKIWNMINLVEGSTAKSGFTYSCLLKKKISLADSEIPVPTPPLLYEIPVNAMNFTNVDMNLNGYLLTPATTDSEGWDLYKINLKEIEEYKKLKRLIQNHQPNLHSTEKMVEIGEDDQEAMGFTKRGRLGVIMKTAWIGLNRFLVGYESGVVVGYEVYQEVNENDGNLSTQTKNFLYNNDLEGNPITAMCIDKANRKILCSSAGSKVSIMDLKSKDYCSKIFETKHKGISSIDCDSFSNAVGLITWDGYTRFYNYDEKLVLKFSSKMRRQLPAISNSKEVIDDQNSEVTLVNSLQTQRASVIKFTRKQLDPREAKLAGMNMLYNNGRSKNIVKRNKEEVFGERWLFVGYQDGKVAMYSIK</sequence>
<dbReference type="GeneID" id="30180485"/>
<dbReference type="Gene3D" id="2.130.10.10">
    <property type="entry name" value="YVTN repeat-like/Quinoprotein amine dehydrogenase"/>
    <property type="match status" value="2"/>
</dbReference>
<dbReference type="STRING" id="763406.A0A1E3NTT8"/>
<dbReference type="EMBL" id="KV454001">
    <property type="protein sequence ID" value="ODQ49459.1"/>
    <property type="molecule type" value="Genomic_DNA"/>
</dbReference>
<organism evidence="1 2">
    <name type="scientific">Pichia membranifaciens NRRL Y-2026</name>
    <dbReference type="NCBI Taxonomy" id="763406"/>
    <lineage>
        <taxon>Eukaryota</taxon>
        <taxon>Fungi</taxon>
        <taxon>Dikarya</taxon>
        <taxon>Ascomycota</taxon>
        <taxon>Saccharomycotina</taxon>
        <taxon>Pichiomycetes</taxon>
        <taxon>Pichiales</taxon>
        <taxon>Pichiaceae</taxon>
        <taxon>Pichia</taxon>
    </lineage>
</organism>
<protein>
    <recommendedName>
        <fullName evidence="3">ASTRA-associated protein 1</fullName>
    </recommendedName>
</protein>
<evidence type="ECO:0000313" key="2">
    <source>
        <dbReference type="Proteomes" id="UP000094455"/>
    </source>
</evidence>
<dbReference type="OrthoDB" id="7668193at2759"/>
<dbReference type="AlphaFoldDB" id="A0A1E3NTT8"/>
<proteinExistence type="predicted"/>
<dbReference type="RefSeq" id="XP_019020572.1">
    <property type="nucleotide sequence ID" value="XM_019163798.1"/>
</dbReference>
<dbReference type="InterPro" id="IPR015943">
    <property type="entry name" value="WD40/YVTN_repeat-like_dom_sf"/>
</dbReference>
<dbReference type="Proteomes" id="UP000094455">
    <property type="component" value="Unassembled WGS sequence"/>
</dbReference>
<gene>
    <name evidence="1" type="ORF">PICMEDRAFT_71003</name>
</gene>
<accession>A0A1E3NTT8</accession>
<reference evidence="1 2" key="1">
    <citation type="journal article" date="2016" name="Proc. Natl. Acad. Sci. U.S.A.">
        <title>Comparative genomics of biotechnologically important yeasts.</title>
        <authorList>
            <person name="Riley R."/>
            <person name="Haridas S."/>
            <person name="Wolfe K.H."/>
            <person name="Lopes M.R."/>
            <person name="Hittinger C.T."/>
            <person name="Goeker M."/>
            <person name="Salamov A.A."/>
            <person name="Wisecaver J.H."/>
            <person name="Long T.M."/>
            <person name="Calvey C.H."/>
            <person name="Aerts A.L."/>
            <person name="Barry K.W."/>
            <person name="Choi C."/>
            <person name="Clum A."/>
            <person name="Coughlan A.Y."/>
            <person name="Deshpande S."/>
            <person name="Douglass A.P."/>
            <person name="Hanson S.J."/>
            <person name="Klenk H.-P."/>
            <person name="LaButti K.M."/>
            <person name="Lapidus A."/>
            <person name="Lindquist E.A."/>
            <person name="Lipzen A.M."/>
            <person name="Meier-Kolthoff J.P."/>
            <person name="Ohm R.A."/>
            <person name="Otillar R.P."/>
            <person name="Pangilinan J.L."/>
            <person name="Peng Y."/>
            <person name="Rokas A."/>
            <person name="Rosa C.A."/>
            <person name="Scheuner C."/>
            <person name="Sibirny A.A."/>
            <person name="Slot J.C."/>
            <person name="Stielow J.B."/>
            <person name="Sun H."/>
            <person name="Kurtzman C.P."/>
            <person name="Blackwell M."/>
            <person name="Grigoriev I.V."/>
            <person name="Jeffries T.W."/>
        </authorList>
    </citation>
    <scope>NUCLEOTIDE SEQUENCE [LARGE SCALE GENOMIC DNA]</scope>
    <source>
        <strain evidence="1 2">NRRL Y-2026</strain>
    </source>
</reference>
<keyword evidence="2" id="KW-1185">Reference proteome</keyword>
<evidence type="ECO:0000313" key="1">
    <source>
        <dbReference type="EMBL" id="ODQ49459.1"/>
    </source>
</evidence>
<name>A0A1E3NTT8_9ASCO</name>
<dbReference type="SUPFAM" id="SSF50978">
    <property type="entry name" value="WD40 repeat-like"/>
    <property type="match status" value="1"/>
</dbReference>
<evidence type="ECO:0008006" key="3">
    <source>
        <dbReference type="Google" id="ProtNLM"/>
    </source>
</evidence>